<dbReference type="AlphaFoldDB" id="A0A2I1GBK7"/>
<organism evidence="1 2">
    <name type="scientific">Rhizophagus irregularis</name>
    <dbReference type="NCBI Taxonomy" id="588596"/>
    <lineage>
        <taxon>Eukaryota</taxon>
        <taxon>Fungi</taxon>
        <taxon>Fungi incertae sedis</taxon>
        <taxon>Mucoromycota</taxon>
        <taxon>Glomeromycotina</taxon>
        <taxon>Glomeromycetes</taxon>
        <taxon>Glomerales</taxon>
        <taxon>Glomeraceae</taxon>
        <taxon>Rhizophagus</taxon>
    </lineage>
</organism>
<name>A0A2I1GBK7_9GLOM</name>
<protein>
    <submittedName>
        <fullName evidence="1">Uncharacterized protein</fullName>
    </submittedName>
</protein>
<evidence type="ECO:0000313" key="2">
    <source>
        <dbReference type="Proteomes" id="UP000234323"/>
    </source>
</evidence>
<comment type="caution">
    <text evidence="1">The sequence shown here is derived from an EMBL/GenBank/DDBJ whole genome shotgun (WGS) entry which is preliminary data.</text>
</comment>
<gene>
    <name evidence="1" type="ORF">RhiirA4_134210</name>
</gene>
<dbReference type="EMBL" id="LLXI01000293">
    <property type="protein sequence ID" value="PKY44012.1"/>
    <property type="molecule type" value="Genomic_DNA"/>
</dbReference>
<reference evidence="1 2" key="1">
    <citation type="submission" date="2015-10" db="EMBL/GenBank/DDBJ databases">
        <title>Genome analyses suggest a sexual origin of heterokaryosis in a supposedly ancient asexual fungus.</title>
        <authorList>
            <person name="Ropars J."/>
            <person name="Sedzielewska K."/>
            <person name="Noel J."/>
            <person name="Charron P."/>
            <person name="Farinelli L."/>
            <person name="Marton T."/>
            <person name="Kruger M."/>
            <person name="Pelin A."/>
            <person name="Brachmann A."/>
            <person name="Corradi N."/>
        </authorList>
    </citation>
    <scope>NUCLEOTIDE SEQUENCE [LARGE SCALE GENOMIC DNA]</scope>
    <source>
        <strain evidence="1 2">A4</strain>
    </source>
</reference>
<accession>A0A2I1GBK7</accession>
<dbReference type="Proteomes" id="UP000234323">
    <property type="component" value="Unassembled WGS sequence"/>
</dbReference>
<keyword evidence="2" id="KW-1185">Reference proteome</keyword>
<evidence type="ECO:0000313" key="1">
    <source>
        <dbReference type="EMBL" id="PKY44012.1"/>
    </source>
</evidence>
<sequence>MKKWKYVYKCKQQYFYGYTISLNVKNCLMSIEYECLDLLAPDLVVYIVVRNNQESCKDTCGFCLSQRRKKYSRTMKL</sequence>
<proteinExistence type="predicted"/>